<evidence type="ECO:0000256" key="11">
    <source>
        <dbReference type="ARBA" id="ARBA00023239"/>
    </source>
</evidence>
<evidence type="ECO:0000256" key="13">
    <source>
        <dbReference type="ARBA" id="ARBA00049556"/>
    </source>
</evidence>
<evidence type="ECO:0000256" key="9">
    <source>
        <dbReference type="ARBA" id="ARBA00023140"/>
    </source>
</evidence>
<dbReference type="STRING" id="1548547.BA177_14660"/>
<proteinExistence type="inferred from homology"/>
<comment type="similarity">
    <text evidence="14">Belongs to the enoyl-CoA hydratase/isomerase family.</text>
</comment>
<keyword evidence="12" id="KW-0511">Multifunctional enzyme</keyword>
<comment type="catalytic activity">
    <reaction evidence="13">
        <text>a (3S)-3-hydroxyacyl-CoA + NAD(+) = a 3-oxoacyl-CoA + NADH + H(+)</text>
        <dbReference type="Rhea" id="RHEA:22432"/>
        <dbReference type="ChEBI" id="CHEBI:15378"/>
        <dbReference type="ChEBI" id="CHEBI:57318"/>
        <dbReference type="ChEBI" id="CHEBI:57540"/>
        <dbReference type="ChEBI" id="CHEBI:57945"/>
        <dbReference type="ChEBI" id="CHEBI:90726"/>
        <dbReference type="EC" id="1.1.1.35"/>
    </reaction>
</comment>
<evidence type="ECO:0000256" key="3">
    <source>
        <dbReference type="ARBA" id="ARBA00008750"/>
    </source>
</evidence>
<dbReference type="KEGG" id="woc:BA177_14660"/>
<protein>
    <submittedName>
        <fullName evidence="17">3-hydroxyacyl-CoA dehydrogenase</fullName>
    </submittedName>
</protein>
<dbReference type="CDD" id="cd06558">
    <property type="entry name" value="crotonase-like"/>
    <property type="match status" value="1"/>
</dbReference>
<dbReference type="FunFam" id="3.40.50.720:FF:000009">
    <property type="entry name" value="Fatty oxidation complex, alpha subunit"/>
    <property type="match status" value="1"/>
</dbReference>
<keyword evidence="9" id="KW-0576">Peroxisome</keyword>
<feature type="domain" description="3-hydroxyacyl-CoA dehydrogenase C-terminal" evidence="15">
    <location>
        <begin position="601"/>
        <end position="686"/>
    </location>
</feature>
<evidence type="ECO:0000256" key="8">
    <source>
        <dbReference type="ARBA" id="ARBA00023098"/>
    </source>
</evidence>
<comment type="similarity">
    <text evidence="3">In the N-terminal section; belongs to the enoyl-CoA hydratase/isomerase family.</text>
</comment>
<dbReference type="Pfam" id="PF00378">
    <property type="entry name" value="ECH_1"/>
    <property type="match status" value="1"/>
</dbReference>
<evidence type="ECO:0000256" key="1">
    <source>
        <dbReference type="ARBA" id="ARBA00004275"/>
    </source>
</evidence>
<dbReference type="InterPro" id="IPR029045">
    <property type="entry name" value="ClpP/crotonase-like_dom_sf"/>
</dbReference>
<dbReference type="InterPro" id="IPR006176">
    <property type="entry name" value="3-OHacyl-CoA_DH_NAD-bd"/>
</dbReference>
<keyword evidence="8" id="KW-0443">Lipid metabolism</keyword>
<dbReference type="InterPro" id="IPR001753">
    <property type="entry name" value="Enoyl-CoA_hydra/iso"/>
</dbReference>
<feature type="domain" description="3-hydroxyacyl-CoA dehydrogenase NAD binding" evidence="16">
    <location>
        <begin position="292"/>
        <end position="470"/>
    </location>
</feature>
<evidence type="ECO:0000259" key="16">
    <source>
        <dbReference type="Pfam" id="PF02737"/>
    </source>
</evidence>
<dbReference type="RefSeq" id="WP_068617413.1">
    <property type="nucleotide sequence ID" value="NZ_CP016268.1"/>
</dbReference>
<keyword evidence="5" id="KW-0442">Lipid degradation</keyword>
<dbReference type="UniPathway" id="UPA00659"/>
<dbReference type="Pfam" id="PF00725">
    <property type="entry name" value="3HCDH"/>
    <property type="match status" value="2"/>
</dbReference>
<keyword evidence="11" id="KW-0456">Lyase</keyword>
<dbReference type="GO" id="GO:0006635">
    <property type="term" value="P:fatty acid beta-oxidation"/>
    <property type="evidence" value="ECO:0007669"/>
    <property type="project" value="UniProtKB-UniPathway"/>
</dbReference>
<accession>A0A193LIP1</accession>
<dbReference type="PROSITE" id="PS00166">
    <property type="entry name" value="ENOYL_COA_HYDRATASE"/>
    <property type="match status" value="1"/>
</dbReference>
<reference evidence="17 18" key="1">
    <citation type="submission" date="2016-06" db="EMBL/GenBank/DDBJ databases">
        <title>Complete genome sequence of a deep-branching marine Gamma Proteobacterium Woeseia oceani type strain XK5.</title>
        <authorList>
            <person name="Mu D."/>
            <person name="Du Z."/>
        </authorList>
    </citation>
    <scope>NUCLEOTIDE SEQUENCE [LARGE SCALE GENOMIC DNA]</scope>
    <source>
        <strain evidence="17 18">XK5</strain>
    </source>
</reference>
<dbReference type="GO" id="GO:0070403">
    <property type="term" value="F:NAD+ binding"/>
    <property type="evidence" value="ECO:0007669"/>
    <property type="project" value="InterPro"/>
</dbReference>
<evidence type="ECO:0000256" key="14">
    <source>
        <dbReference type="RuleBase" id="RU003707"/>
    </source>
</evidence>
<evidence type="ECO:0000256" key="6">
    <source>
        <dbReference type="ARBA" id="ARBA00023002"/>
    </source>
</evidence>
<comment type="pathway">
    <text evidence="2">Lipid metabolism; fatty acid beta-oxidation.</text>
</comment>
<evidence type="ECO:0000256" key="4">
    <source>
        <dbReference type="ARBA" id="ARBA00022832"/>
    </source>
</evidence>
<evidence type="ECO:0000313" key="18">
    <source>
        <dbReference type="Proteomes" id="UP000092695"/>
    </source>
</evidence>
<dbReference type="InterPro" id="IPR018376">
    <property type="entry name" value="Enoyl-CoA_hyd/isom_CS"/>
</dbReference>
<name>A0A193LIP1_9GAMM</name>
<evidence type="ECO:0000259" key="15">
    <source>
        <dbReference type="Pfam" id="PF00725"/>
    </source>
</evidence>
<evidence type="ECO:0000256" key="2">
    <source>
        <dbReference type="ARBA" id="ARBA00005005"/>
    </source>
</evidence>
<dbReference type="SUPFAM" id="SSF52096">
    <property type="entry name" value="ClpP/crotonase"/>
    <property type="match status" value="1"/>
</dbReference>
<feature type="domain" description="3-hydroxyacyl-CoA dehydrogenase C-terminal" evidence="15">
    <location>
        <begin position="473"/>
        <end position="565"/>
    </location>
</feature>
<sequence length="693" mass="74383">MSTTELNRQGRIAVISINNPPVNALSHSVRSGLMQCLQQLADDHDLDAAVVHCIGRTFCAGADIREFGRPPQQPFLPELVLALDASAKPVVAALHGTALGGGLEVAMGCHYRVAAKSAKVGLPEVLLGLLPGAGGTQLLPRLIGAEAALDVILDGKPRNVADPSIKGLIDAIADDDDLLASAVRFATEVAGKPVQRCSDRSVAAVDADYFEQRRSAIAKRTRGLISPKKIIDCVQAATTSSFAEGMRLEREAFLECQSSSQSAGLRHAFFAERTASKVPNLNAEVTARTLEQIVVIGAGTMGAGIAHNCLTAGYRVRLLDKDADGVARGDATVRRLMQGGVDRGKLTTAAADACLARFETSDDLTAVSDADLVIEAVFENMAVKQQVFRGLGEHCKPGAILASNTSTLDVDAIAAASGRAGDVIGMHFFSPAHIMRLLEIVRGRETADDVLATSIAFAKALGKIGVVVGNCYGFVGNRMLYSYGRENQMLLLEGAAPEVIDRVLQDWGMAMGPNAVNDLAGMDIGYKARKERKDRPDDPRFYRVADVLVEKGWLGQKTGRGTYLYPDGSRTPVPDPEVQALINAEAARLGIEQREISEQEIIERCIYGLIIEGARILEDKIAYRASDIDVVWTNGYGFPKYRGGPMHYADQVGLDKVYARICEFCERFGDTYWKPPALLAELAKNGGKFSDLG</sequence>
<evidence type="ECO:0000256" key="7">
    <source>
        <dbReference type="ARBA" id="ARBA00023027"/>
    </source>
</evidence>
<evidence type="ECO:0000256" key="10">
    <source>
        <dbReference type="ARBA" id="ARBA00023235"/>
    </source>
</evidence>
<dbReference type="EMBL" id="CP016268">
    <property type="protein sequence ID" value="ANO52264.1"/>
    <property type="molecule type" value="Genomic_DNA"/>
</dbReference>
<dbReference type="SUPFAM" id="SSF51735">
    <property type="entry name" value="NAD(P)-binding Rossmann-fold domains"/>
    <property type="match status" value="1"/>
</dbReference>
<evidence type="ECO:0000256" key="5">
    <source>
        <dbReference type="ARBA" id="ARBA00022963"/>
    </source>
</evidence>
<dbReference type="FunFam" id="1.10.1040.50:FF:000006">
    <property type="entry name" value="Peroxisomal bifunctional enzyme"/>
    <property type="match status" value="1"/>
</dbReference>
<keyword evidence="18" id="KW-1185">Reference proteome</keyword>
<keyword evidence="4" id="KW-0276">Fatty acid metabolism</keyword>
<dbReference type="Pfam" id="PF02737">
    <property type="entry name" value="3HCDH_N"/>
    <property type="match status" value="1"/>
</dbReference>
<dbReference type="InterPro" id="IPR036291">
    <property type="entry name" value="NAD(P)-bd_dom_sf"/>
</dbReference>
<dbReference type="GO" id="GO:0003857">
    <property type="term" value="F:(3S)-3-hydroxyacyl-CoA dehydrogenase (NAD+) activity"/>
    <property type="evidence" value="ECO:0007669"/>
    <property type="project" value="UniProtKB-EC"/>
</dbReference>
<dbReference type="Proteomes" id="UP000092695">
    <property type="component" value="Chromosome"/>
</dbReference>
<dbReference type="AlphaFoldDB" id="A0A193LIP1"/>
<keyword evidence="7" id="KW-0520">NAD</keyword>
<dbReference type="InterPro" id="IPR008927">
    <property type="entry name" value="6-PGluconate_DH-like_C_sf"/>
</dbReference>
<dbReference type="Gene3D" id="3.40.50.720">
    <property type="entry name" value="NAD(P)-binding Rossmann-like Domain"/>
    <property type="match status" value="1"/>
</dbReference>
<dbReference type="SUPFAM" id="SSF48179">
    <property type="entry name" value="6-phosphogluconate dehydrogenase C-terminal domain-like"/>
    <property type="match status" value="2"/>
</dbReference>
<keyword evidence="6" id="KW-0560">Oxidoreductase</keyword>
<gene>
    <name evidence="17" type="ORF">BA177_14660</name>
</gene>
<dbReference type="Gene3D" id="1.10.1040.50">
    <property type="match status" value="1"/>
</dbReference>
<organism evidence="17 18">
    <name type="scientific">Woeseia oceani</name>
    <dbReference type="NCBI Taxonomy" id="1548547"/>
    <lineage>
        <taxon>Bacteria</taxon>
        <taxon>Pseudomonadati</taxon>
        <taxon>Pseudomonadota</taxon>
        <taxon>Gammaproteobacteria</taxon>
        <taxon>Woeseiales</taxon>
        <taxon>Woeseiaceae</taxon>
        <taxon>Woeseia</taxon>
    </lineage>
</organism>
<dbReference type="PANTHER" id="PTHR23309">
    <property type="entry name" value="3-HYDROXYACYL-COA DEHYROGENASE"/>
    <property type="match status" value="1"/>
</dbReference>
<comment type="subcellular location">
    <subcellularLocation>
        <location evidence="1">Peroxisome</location>
    </subcellularLocation>
</comment>
<evidence type="ECO:0000256" key="12">
    <source>
        <dbReference type="ARBA" id="ARBA00023268"/>
    </source>
</evidence>
<dbReference type="PANTHER" id="PTHR23309:SF51">
    <property type="entry name" value="3-HYDROXYACYL-COA DEHYDROGENASE-RELATED"/>
    <property type="match status" value="1"/>
</dbReference>
<dbReference type="GO" id="GO:0004300">
    <property type="term" value="F:enoyl-CoA hydratase activity"/>
    <property type="evidence" value="ECO:0007669"/>
    <property type="project" value="UniProtKB-ARBA"/>
</dbReference>
<dbReference type="Gene3D" id="3.90.226.10">
    <property type="entry name" value="2-enoyl-CoA Hydratase, Chain A, domain 1"/>
    <property type="match status" value="1"/>
</dbReference>
<evidence type="ECO:0000313" key="17">
    <source>
        <dbReference type="EMBL" id="ANO52264.1"/>
    </source>
</evidence>
<dbReference type="InterPro" id="IPR006108">
    <property type="entry name" value="3HC_DH_C"/>
</dbReference>
<dbReference type="GO" id="GO:0016853">
    <property type="term" value="F:isomerase activity"/>
    <property type="evidence" value="ECO:0007669"/>
    <property type="project" value="UniProtKB-KW"/>
</dbReference>
<keyword evidence="10" id="KW-0413">Isomerase</keyword>
<dbReference type="OrthoDB" id="5389341at2"/>